<dbReference type="PROSITE" id="PS51858">
    <property type="entry name" value="PPPDE"/>
    <property type="match status" value="1"/>
</dbReference>
<dbReference type="PANTHER" id="PTHR12378">
    <property type="entry name" value="DESUMOYLATING ISOPEPTIDASE"/>
    <property type="match status" value="1"/>
</dbReference>
<evidence type="ECO:0000256" key="1">
    <source>
        <dbReference type="ARBA" id="ARBA00008140"/>
    </source>
</evidence>
<dbReference type="Proteomes" id="UP000289340">
    <property type="component" value="Chromosome 20"/>
</dbReference>
<evidence type="ECO:0000313" key="6">
    <source>
        <dbReference type="Proteomes" id="UP000289340"/>
    </source>
</evidence>
<sequence length="108" mass="12206">CLLYGTIGLGGIFHSTVQVYGDDEWSFGFCEGGDTGVFRCPAGKNTMYKYRKSLVLGETNFNFFQVIEILTQLSREWPGYSYDPLSKNCNHFCHEFCARLCVPKLPGN</sequence>
<dbReference type="Pfam" id="PF05903">
    <property type="entry name" value="Peptidase_C97"/>
    <property type="match status" value="1"/>
</dbReference>
<dbReference type="GO" id="GO:0016579">
    <property type="term" value="P:protein deubiquitination"/>
    <property type="evidence" value="ECO:0007669"/>
    <property type="project" value="TreeGrafter"/>
</dbReference>
<proteinExistence type="inferred from homology"/>
<evidence type="ECO:0000256" key="2">
    <source>
        <dbReference type="ARBA" id="ARBA00022670"/>
    </source>
</evidence>
<dbReference type="GO" id="GO:0101005">
    <property type="term" value="F:deubiquitinase activity"/>
    <property type="evidence" value="ECO:0007669"/>
    <property type="project" value="TreeGrafter"/>
</dbReference>
<dbReference type="InterPro" id="IPR042266">
    <property type="entry name" value="PPPDE_sf"/>
</dbReference>
<dbReference type="EMBL" id="QZWG01000020">
    <property type="protein sequence ID" value="RZB44206.1"/>
    <property type="molecule type" value="Genomic_DNA"/>
</dbReference>
<feature type="non-terminal residue" evidence="5">
    <location>
        <position position="1"/>
    </location>
</feature>
<accession>A0A445F5Y4</accession>
<name>A0A445F5Y4_GLYSO</name>
<evidence type="ECO:0000313" key="5">
    <source>
        <dbReference type="EMBL" id="RZB44206.1"/>
    </source>
</evidence>
<reference evidence="5 6" key="1">
    <citation type="submission" date="2018-09" db="EMBL/GenBank/DDBJ databases">
        <title>A high-quality reference genome of wild soybean provides a powerful tool to mine soybean genomes.</title>
        <authorList>
            <person name="Xie M."/>
            <person name="Chung C.Y.L."/>
            <person name="Li M.-W."/>
            <person name="Wong F.-L."/>
            <person name="Chan T.-F."/>
            <person name="Lam H.-M."/>
        </authorList>
    </citation>
    <scope>NUCLEOTIDE SEQUENCE [LARGE SCALE GENOMIC DNA]</scope>
    <source>
        <strain evidence="6">cv. W05</strain>
        <tissue evidence="5">Hypocotyl of etiolated seedlings</tissue>
    </source>
</reference>
<keyword evidence="2" id="KW-0645">Protease</keyword>
<dbReference type="PANTHER" id="PTHR12378:SF9">
    <property type="entry name" value="OS06G0107000 PROTEIN"/>
    <property type="match status" value="1"/>
</dbReference>
<evidence type="ECO:0000256" key="3">
    <source>
        <dbReference type="ARBA" id="ARBA00022801"/>
    </source>
</evidence>
<gene>
    <name evidence="5" type="ORF">D0Y65_054292</name>
</gene>
<keyword evidence="6" id="KW-1185">Reference proteome</keyword>
<dbReference type="SMART" id="SM01179">
    <property type="entry name" value="DUF862"/>
    <property type="match status" value="1"/>
</dbReference>
<comment type="similarity">
    <text evidence="1">Belongs to the DeSI family.</text>
</comment>
<comment type="caution">
    <text evidence="5">The sequence shown here is derived from an EMBL/GenBank/DDBJ whole genome shotgun (WGS) entry which is preliminary data.</text>
</comment>
<evidence type="ECO:0000259" key="4">
    <source>
        <dbReference type="PROSITE" id="PS51858"/>
    </source>
</evidence>
<organism evidence="5 6">
    <name type="scientific">Glycine soja</name>
    <name type="common">Wild soybean</name>
    <dbReference type="NCBI Taxonomy" id="3848"/>
    <lineage>
        <taxon>Eukaryota</taxon>
        <taxon>Viridiplantae</taxon>
        <taxon>Streptophyta</taxon>
        <taxon>Embryophyta</taxon>
        <taxon>Tracheophyta</taxon>
        <taxon>Spermatophyta</taxon>
        <taxon>Magnoliopsida</taxon>
        <taxon>eudicotyledons</taxon>
        <taxon>Gunneridae</taxon>
        <taxon>Pentapetalae</taxon>
        <taxon>rosids</taxon>
        <taxon>fabids</taxon>
        <taxon>Fabales</taxon>
        <taxon>Fabaceae</taxon>
        <taxon>Papilionoideae</taxon>
        <taxon>50 kb inversion clade</taxon>
        <taxon>NPAAA clade</taxon>
        <taxon>indigoferoid/millettioid clade</taxon>
        <taxon>Phaseoleae</taxon>
        <taxon>Glycine</taxon>
        <taxon>Glycine subgen. Soja</taxon>
    </lineage>
</organism>
<dbReference type="Gene3D" id="3.90.1720.30">
    <property type="entry name" value="PPPDE domains"/>
    <property type="match status" value="1"/>
</dbReference>
<dbReference type="GO" id="GO:0006508">
    <property type="term" value="P:proteolysis"/>
    <property type="evidence" value="ECO:0007669"/>
    <property type="project" value="UniProtKB-KW"/>
</dbReference>
<dbReference type="InterPro" id="IPR008580">
    <property type="entry name" value="PPPDE_dom"/>
</dbReference>
<keyword evidence="3" id="KW-0378">Hydrolase</keyword>
<protein>
    <submittedName>
        <fullName evidence="5">Deubiquitinase DESI2</fullName>
    </submittedName>
</protein>
<feature type="domain" description="PPPDE" evidence="4">
    <location>
        <begin position="1"/>
        <end position="108"/>
    </location>
</feature>
<dbReference type="AlphaFoldDB" id="A0A445F5Y4"/>